<evidence type="ECO:0000313" key="6">
    <source>
        <dbReference type="EMBL" id="SOV81931.1"/>
    </source>
</evidence>
<dbReference type="VEuPathDB" id="PlasmoDB:PRG01_1331500"/>
<keyword evidence="2" id="KW-0677">Repeat</keyword>
<dbReference type="SUPFAM" id="SSF50978">
    <property type="entry name" value="WD40 repeat-like"/>
    <property type="match status" value="2"/>
</dbReference>
<name>A0A2P9DLU5_PLARE</name>
<dbReference type="InterPro" id="IPR022052">
    <property type="entry name" value="Histone-bd_RBBP4-like_N"/>
</dbReference>
<proteinExistence type="predicted"/>
<evidence type="ECO:0000256" key="4">
    <source>
        <dbReference type="PROSITE-ProRule" id="PRU00221"/>
    </source>
</evidence>
<dbReference type="VEuPathDB" id="PlasmoDB:PRCDC_1328300"/>
<dbReference type="EMBL" id="LT969576">
    <property type="protein sequence ID" value="SOV81931.1"/>
    <property type="molecule type" value="Genomic_DNA"/>
</dbReference>
<keyword evidence="3" id="KW-0156">Chromatin regulator</keyword>
<feature type="repeat" description="WD" evidence="4">
    <location>
        <begin position="476"/>
        <end position="518"/>
    </location>
</feature>
<dbReference type="Gene3D" id="2.130.10.10">
    <property type="entry name" value="YVTN repeat-like/Quinoprotein amine dehydrogenase"/>
    <property type="match status" value="2"/>
</dbReference>
<dbReference type="OrthoDB" id="427795at2759"/>
<dbReference type="Pfam" id="PF12265">
    <property type="entry name" value="CAF1C_H4-bd"/>
    <property type="match status" value="1"/>
</dbReference>
<dbReference type="PROSITE" id="PS50082">
    <property type="entry name" value="WD_REPEATS_2"/>
    <property type="match status" value="2"/>
</dbReference>
<dbReference type="PANTHER" id="PTHR22850">
    <property type="entry name" value="WD40 REPEAT FAMILY"/>
    <property type="match status" value="1"/>
</dbReference>
<accession>A0A2P9DLU5</accession>
<dbReference type="FunFam" id="2.130.10.10:FF:000793">
    <property type="entry name" value="Chromatin assembly factor 1 subunit, putative"/>
    <property type="match status" value="1"/>
</dbReference>
<sequence length="584" mass="66739">MIDILHEKNKIYDFKESYELNTPIENEVTENNYVDIQNERHIIWRKNTPFLYSSLLKHKLDWPSLTVEFLGGDNSFKSKLNYFTNKVLLGTHTSNQDLEYVYIGEIKCPIFSIKEDVLQYENYSGFISNKKKKKGHPLPSFEVKAKLLHPGEVIRATNLPSNSFFIVTQTSNGNALLFDYTKHPSFPSDMSTCYPQMILKGHTNEGSGLCWNVNRVYDSYKNPNIFDGYMDKVLYSGKEDDSIKDIYSVKEIYSMKDTFSVKDINSVEDIASSKDLQSVRDAYSIKELEAHNELDMVNDLDTEESNDSNSNSNSNTFGAEVNTTNLLLASCSVDGSICLWDINKGTKSNDVPRTYGLNKSGKTADYNIKIYENTPTLSPLCTWYNKNTKTAFNEIFFHPKFSNALGVCDDNGYMSIYDIRKKNFFTKAEISFNDYNEAMNTFSFDNFSEYIFSCGYSDGLISVWDMRYNKESLLKLKYHTQGINRIKFGMISSGIFASCSDDGTACIWDISRNNNTQILPLQKTEDDIYNNPNPVPKQLLFVHGGHIGSIYDLAWANSNTFTIATVGVDNSIHVWHLNEQFLFQ</sequence>
<feature type="domain" description="Histone-binding protein RBBP4-like N-terminal" evidence="5">
    <location>
        <begin position="39"/>
        <end position="109"/>
    </location>
</feature>
<dbReference type="InterPro" id="IPR001680">
    <property type="entry name" value="WD40_rpt"/>
</dbReference>
<dbReference type="Proteomes" id="UP000240500">
    <property type="component" value="Chromosome 13"/>
</dbReference>
<gene>
    <name evidence="6" type="ORF">PRG01_1331500</name>
</gene>
<dbReference type="AlphaFoldDB" id="A0A2P9DLU5"/>
<evidence type="ECO:0000256" key="2">
    <source>
        <dbReference type="ARBA" id="ARBA00022737"/>
    </source>
</evidence>
<dbReference type="Pfam" id="PF00400">
    <property type="entry name" value="WD40"/>
    <property type="match status" value="4"/>
</dbReference>
<dbReference type="InterPro" id="IPR015943">
    <property type="entry name" value="WD40/YVTN_repeat-like_dom_sf"/>
</dbReference>
<dbReference type="GO" id="GO:0006325">
    <property type="term" value="P:chromatin organization"/>
    <property type="evidence" value="ECO:0007669"/>
    <property type="project" value="UniProtKB-KW"/>
</dbReference>
<dbReference type="InterPro" id="IPR036322">
    <property type="entry name" value="WD40_repeat_dom_sf"/>
</dbReference>
<protein>
    <submittedName>
        <fullName evidence="6">Chromatin assembly factor 1 subunit, putative</fullName>
    </submittedName>
</protein>
<reference evidence="6 7" key="1">
    <citation type="submission" date="2016-09" db="EMBL/GenBank/DDBJ databases">
        <authorList>
            <consortium name="Pathogen Informatics"/>
        </authorList>
    </citation>
    <scope>NUCLEOTIDE SEQUENCE [LARGE SCALE GENOMIC DNA]</scope>
</reference>
<organism evidence="6 7">
    <name type="scientific">Plasmodium reichenowi</name>
    <dbReference type="NCBI Taxonomy" id="5854"/>
    <lineage>
        <taxon>Eukaryota</taxon>
        <taxon>Sar</taxon>
        <taxon>Alveolata</taxon>
        <taxon>Apicomplexa</taxon>
        <taxon>Aconoidasida</taxon>
        <taxon>Haemosporida</taxon>
        <taxon>Plasmodiidae</taxon>
        <taxon>Plasmodium</taxon>
        <taxon>Plasmodium (Laverania)</taxon>
    </lineage>
</organism>
<evidence type="ECO:0000256" key="1">
    <source>
        <dbReference type="ARBA" id="ARBA00022574"/>
    </source>
</evidence>
<evidence type="ECO:0000259" key="5">
    <source>
        <dbReference type="Pfam" id="PF12265"/>
    </source>
</evidence>
<evidence type="ECO:0000313" key="7">
    <source>
        <dbReference type="Proteomes" id="UP000240500"/>
    </source>
</evidence>
<dbReference type="SMART" id="SM00320">
    <property type="entry name" value="WD40"/>
    <property type="match status" value="6"/>
</dbReference>
<keyword evidence="1 4" id="KW-0853">WD repeat</keyword>
<dbReference type="PROSITE" id="PS50294">
    <property type="entry name" value="WD_REPEATS_REGION"/>
    <property type="match status" value="1"/>
</dbReference>
<dbReference type="InterPro" id="IPR050459">
    <property type="entry name" value="WD_repeat_RBAP46/RBAP48/MSI1"/>
</dbReference>
<dbReference type="FunFam" id="2.130.10.10:FF:000830">
    <property type="entry name" value="Putative chromatin assembly factor 1 subunit"/>
    <property type="match status" value="1"/>
</dbReference>
<feature type="repeat" description="WD" evidence="4">
    <location>
        <begin position="543"/>
        <end position="584"/>
    </location>
</feature>
<evidence type="ECO:0000256" key="3">
    <source>
        <dbReference type="ARBA" id="ARBA00022853"/>
    </source>
</evidence>